<dbReference type="PANTHER" id="PTHR22762">
    <property type="entry name" value="ALPHA-GLUCOSIDASE"/>
    <property type="match status" value="1"/>
</dbReference>
<evidence type="ECO:0000259" key="5">
    <source>
        <dbReference type="Pfam" id="PF01055"/>
    </source>
</evidence>
<dbReference type="InterPro" id="IPR011013">
    <property type="entry name" value="Gal_mutarotase_sf_dom"/>
</dbReference>
<feature type="domain" description="Glycoside hydrolase family 31 TIM barrel" evidence="5">
    <location>
        <begin position="269"/>
        <end position="450"/>
    </location>
</feature>
<dbReference type="GO" id="GO:0004553">
    <property type="term" value="F:hydrolase activity, hydrolyzing O-glycosyl compounds"/>
    <property type="evidence" value="ECO:0007669"/>
    <property type="project" value="InterPro"/>
</dbReference>
<dbReference type="AlphaFoldDB" id="S8DQ62"/>
<dbReference type="InterPro" id="IPR017853">
    <property type="entry name" value="GH"/>
</dbReference>
<dbReference type="Proteomes" id="UP000015453">
    <property type="component" value="Unassembled WGS sequence"/>
</dbReference>
<keyword evidence="4" id="KW-0378">Hydrolase</keyword>
<comment type="caution">
    <text evidence="7">The sequence shown here is derived from an EMBL/GenBank/DDBJ whole genome shotgun (WGS) entry which is preliminary data.</text>
</comment>
<evidence type="ECO:0000256" key="1">
    <source>
        <dbReference type="ARBA" id="ARBA00007806"/>
    </source>
</evidence>
<dbReference type="SUPFAM" id="SSF51445">
    <property type="entry name" value="(Trans)glycosidases"/>
    <property type="match status" value="1"/>
</dbReference>
<protein>
    <recommendedName>
        <fullName evidence="3">Maltase</fullName>
    </recommendedName>
</protein>
<feature type="domain" description="Glycoside hydrolase family 31 N-terminal" evidence="6">
    <location>
        <begin position="102"/>
        <end position="226"/>
    </location>
</feature>
<keyword evidence="2" id="KW-0325">Glycoprotein</keyword>
<dbReference type="PROSITE" id="PS00129">
    <property type="entry name" value="GLYCOSYL_HYDROL_F31_1"/>
    <property type="match status" value="1"/>
</dbReference>
<dbReference type="OrthoDB" id="5839090at2759"/>
<keyword evidence="8" id="KW-1185">Reference proteome</keyword>
<dbReference type="InterPro" id="IPR000322">
    <property type="entry name" value="Glyco_hydro_31_TIM"/>
</dbReference>
<dbReference type="GO" id="GO:0030246">
    <property type="term" value="F:carbohydrate binding"/>
    <property type="evidence" value="ECO:0007669"/>
    <property type="project" value="InterPro"/>
</dbReference>
<feature type="non-terminal residue" evidence="7">
    <location>
        <position position="1"/>
    </location>
</feature>
<dbReference type="GO" id="GO:0005975">
    <property type="term" value="P:carbohydrate metabolic process"/>
    <property type="evidence" value="ECO:0007669"/>
    <property type="project" value="InterPro"/>
</dbReference>
<organism evidence="7 8">
    <name type="scientific">Genlisea aurea</name>
    <dbReference type="NCBI Taxonomy" id="192259"/>
    <lineage>
        <taxon>Eukaryota</taxon>
        <taxon>Viridiplantae</taxon>
        <taxon>Streptophyta</taxon>
        <taxon>Embryophyta</taxon>
        <taxon>Tracheophyta</taxon>
        <taxon>Spermatophyta</taxon>
        <taxon>Magnoliopsida</taxon>
        <taxon>eudicotyledons</taxon>
        <taxon>Gunneridae</taxon>
        <taxon>Pentapetalae</taxon>
        <taxon>asterids</taxon>
        <taxon>lamiids</taxon>
        <taxon>Lamiales</taxon>
        <taxon>Lentibulariaceae</taxon>
        <taxon>Genlisea</taxon>
    </lineage>
</organism>
<evidence type="ECO:0000259" key="6">
    <source>
        <dbReference type="Pfam" id="PF13802"/>
    </source>
</evidence>
<dbReference type="InterPro" id="IPR030458">
    <property type="entry name" value="Glyco_hydro_31_AS"/>
</dbReference>
<name>S8DQ62_9LAMI</name>
<gene>
    <name evidence="7" type="ORF">M569_09530</name>
</gene>
<dbReference type="CDD" id="cd14752">
    <property type="entry name" value="GH31_N"/>
    <property type="match status" value="1"/>
</dbReference>
<evidence type="ECO:0000313" key="7">
    <source>
        <dbReference type="EMBL" id="EPS65248.1"/>
    </source>
</evidence>
<dbReference type="Gene3D" id="2.60.40.1760">
    <property type="entry name" value="glycosyl hydrolase (family 31)"/>
    <property type="match status" value="1"/>
</dbReference>
<reference evidence="7 8" key="1">
    <citation type="journal article" date="2013" name="BMC Genomics">
        <title>The miniature genome of a carnivorous plant Genlisea aurea contains a low number of genes and short non-coding sequences.</title>
        <authorList>
            <person name="Leushkin E.V."/>
            <person name="Sutormin R.A."/>
            <person name="Nabieva E.R."/>
            <person name="Penin A.A."/>
            <person name="Kondrashov A.S."/>
            <person name="Logacheva M.D."/>
        </authorList>
    </citation>
    <scope>NUCLEOTIDE SEQUENCE [LARGE SCALE GENOMIC DNA]</scope>
</reference>
<evidence type="ECO:0000256" key="3">
    <source>
        <dbReference type="ARBA" id="ARBA00041343"/>
    </source>
</evidence>
<dbReference type="InterPro" id="IPR025887">
    <property type="entry name" value="Glyco_hydro_31_N_dom"/>
</dbReference>
<dbReference type="Pfam" id="PF13802">
    <property type="entry name" value="Gal_mutarotas_2"/>
    <property type="match status" value="1"/>
</dbReference>
<dbReference type="Pfam" id="PF01055">
    <property type="entry name" value="Glyco_hydro_31_2nd"/>
    <property type="match status" value="1"/>
</dbReference>
<keyword evidence="4" id="KW-0326">Glycosidase</keyword>
<proteinExistence type="inferred from homology"/>
<dbReference type="PANTHER" id="PTHR22762:SF133">
    <property type="entry name" value="P-TYPE DOMAIN-CONTAINING PROTEIN"/>
    <property type="match status" value="1"/>
</dbReference>
<sequence length="476" mass="53603">RETSAEPIGYGYSLRSVAVDYAKRKLTADLQLIGNSDVYGPDVPHLSLTASLEARGRLRITVTDAKNRRYEVPYNILPRRPHVPLRRDNLSPPPNSAEGVSLRGSDFIFTLRNSTPFGFVVRRRSSGETLFDTTPSVADSSTYLIFKDQYLQLSSSLPPETSNLYGIGEHTKSSFRIQPNQTLTLWNADIGSMNKDLNLYGSHPFYLDLRSPKGNAHGVLLLNSNGMDVVYTGNRITYKIIGGILDLYFFAGPSPEKVLEQYTLLIGRPAPMPYWSFGFHQCKYGYKNVSDLETVVAEYAKAKIPLEVMWTDIDYMDGYKDFTFDPIAFPIDRMQKFVAKLHENGQKYVLIVDPGIAVNDSYPTYRRGLEADIYIKRNGVPYVGEVWPGSTLFPDFLNPSAGDFWTREIEIFHETLPFDGLWIDMNEVSNFNTSSPDPSSTLDDPPYKINNLGELQPINSKTVAATSLHYGNLSEY</sequence>
<dbReference type="EMBL" id="AUSU01004345">
    <property type="protein sequence ID" value="EPS65248.1"/>
    <property type="molecule type" value="Genomic_DNA"/>
</dbReference>
<evidence type="ECO:0000256" key="2">
    <source>
        <dbReference type="ARBA" id="ARBA00023180"/>
    </source>
</evidence>
<comment type="similarity">
    <text evidence="1 4">Belongs to the glycosyl hydrolase 31 family.</text>
</comment>
<dbReference type="Gene3D" id="3.20.20.80">
    <property type="entry name" value="Glycosidases"/>
    <property type="match status" value="1"/>
</dbReference>
<evidence type="ECO:0000256" key="4">
    <source>
        <dbReference type="RuleBase" id="RU361185"/>
    </source>
</evidence>
<feature type="non-terminal residue" evidence="7">
    <location>
        <position position="476"/>
    </location>
</feature>
<evidence type="ECO:0000313" key="8">
    <source>
        <dbReference type="Proteomes" id="UP000015453"/>
    </source>
</evidence>
<dbReference type="SUPFAM" id="SSF74650">
    <property type="entry name" value="Galactose mutarotase-like"/>
    <property type="match status" value="1"/>
</dbReference>
<accession>S8DQ62</accession>